<evidence type="ECO:0000256" key="6">
    <source>
        <dbReference type="ARBA" id="ARBA00022574"/>
    </source>
</evidence>
<feature type="transmembrane region" description="Helical" evidence="14">
    <location>
        <begin position="512"/>
        <end position="535"/>
    </location>
</feature>
<protein>
    <recommendedName>
        <fullName evidence="4">Eukaryotic translation initiation factor 2A</fullName>
    </recommendedName>
</protein>
<feature type="transmembrane region" description="Helical" evidence="14">
    <location>
        <begin position="473"/>
        <end position="492"/>
    </location>
</feature>
<evidence type="ECO:0000256" key="1">
    <source>
        <dbReference type="ARBA" id="ARBA00003993"/>
    </source>
</evidence>
<keyword evidence="5" id="KW-0396">Initiation factor</keyword>
<dbReference type="AlphaFoldDB" id="A0A5K3F471"/>
<dbReference type="GO" id="GO:0003743">
    <property type="term" value="F:translation initiation factor activity"/>
    <property type="evidence" value="ECO:0007669"/>
    <property type="project" value="UniProtKB-KW"/>
</dbReference>
<comment type="similarity">
    <text evidence="3">Belongs to the WD repeat EIF2A family.</text>
</comment>
<comment type="function">
    <text evidence="1">Functions in the early steps of protein synthesis of a small number of specific mRNAs. Acts by directing the binding of methionyl-tRNAi to 40S ribosomal subunits. In contrast to the eIF-2 complex, it binds methionyl-tRNAi to 40S subunits in a codon-dependent manner, whereas the eIF-2 complex binds methionyl-tRNAi to 40S subunits in a GTP-dependent manner.</text>
</comment>
<dbReference type="GO" id="GO:0006417">
    <property type="term" value="P:regulation of translation"/>
    <property type="evidence" value="ECO:0007669"/>
    <property type="project" value="UniProtKB-KW"/>
</dbReference>
<dbReference type="GO" id="GO:0022627">
    <property type="term" value="C:cytosolic small ribosomal subunit"/>
    <property type="evidence" value="ECO:0007669"/>
    <property type="project" value="TreeGrafter"/>
</dbReference>
<keyword evidence="8" id="KW-0677">Repeat</keyword>
<feature type="domain" description="PIG-P" evidence="15">
    <location>
        <begin position="471"/>
        <end position="601"/>
    </location>
</feature>
<dbReference type="Gene3D" id="2.130.10.10">
    <property type="entry name" value="YVTN repeat-like/Quinoprotein amine dehydrogenase"/>
    <property type="match status" value="1"/>
</dbReference>
<dbReference type="InterPro" id="IPR011387">
    <property type="entry name" value="TIF2A"/>
</dbReference>
<dbReference type="Pfam" id="PF08662">
    <property type="entry name" value="eIF2A"/>
    <property type="match status" value="1"/>
</dbReference>
<dbReference type="InterPro" id="IPR036322">
    <property type="entry name" value="WD40_repeat_dom_sf"/>
</dbReference>
<evidence type="ECO:0000256" key="12">
    <source>
        <dbReference type="ARBA" id="ARBA00023136"/>
    </source>
</evidence>
<dbReference type="PANTHER" id="PTHR13227:SF0">
    <property type="entry name" value="EUKARYOTIC TRANSLATION INITIATION FACTOR 2A"/>
    <property type="match status" value="1"/>
</dbReference>
<feature type="region of interest" description="Disordered" evidence="13">
    <location>
        <begin position="375"/>
        <end position="408"/>
    </location>
</feature>
<evidence type="ECO:0000259" key="16">
    <source>
        <dbReference type="Pfam" id="PF08662"/>
    </source>
</evidence>
<dbReference type="InterPro" id="IPR013717">
    <property type="entry name" value="PIG-P"/>
</dbReference>
<evidence type="ECO:0000259" key="15">
    <source>
        <dbReference type="Pfam" id="PF08510"/>
    </source>
</evidence>
<evidence type="ECO:0000256" key="13">
    <source>
        <dbReference type="SAM" id="MobiDB-lite"/>
    </source>
</evidence>
<keyword evidence="11 14" id="KW-1133">Transmembrane helix</keyword>
<keyword evidence="12 14" id="KW-0472">Membrane</keyword>
<dbReference type="GO" id="GO:0000049">
    <property type="term" value="F:tRNA binding"/>
    <property type="evidence" value="ECO:0007669"/>
    <property type="project" value="TreeGrafter"/>
</dbReference>
<dbReference type="InterPro" id="IPR015943">
    <property type="entry name" value="WD40/YVTN_repeat-like_dom_sf"/>
</dbReference>
<evidence type="ECO:0000256" key="8">
    <source>
        <dbReference type="ARBA" id="ARBA00022737"/>
    </source>
</evidence>
<evidence type="ECO:0000256" key="3">
    <source>
        <dbReference type="ARBA" id="ARBA00009573"/>
    </source>
</evidence>
<evidence type="ECO:0000256" key="9">
    <source>
        <dbReference type="ARBA" id="ARBA00022845"/>
    </source>
</evidence>
<keyword evidence="9" id="KW-0810">Translation regulation</keyword>
<dbReference type="InterPro" id="IPR013979">
    <property type="entry name" value="TIF_beta_prop-like"/>
</dbReference>
<dbReference type="WBParaSite" id="MCU_004799-RB">
    <property type="protein sequence ID" value="MCU_004799-RB"/>
    <property type="gene ID" value="MCU_004799"/>
</dbReference>
<evidence type="ECO:0000256" key="7">
    <source>
        <dbReference type="ARBA" id="ARBA00022692"/>
    </source>
</evidence>
<dbReference type="SUPFAM" id="SSF50978">
    <property type="entry name" value="WD40 repeat-like"/>
    <property type="match status" value="1"/>
</dbReference>
<comment type="subcellular location">
    <subcellularLocation>
        <location evidence="2">Membrane</location>
        <topology evidence="2">Multi-pass membrane protein</topology>
    </subcellularLocation>
</comment>
<evidence type="ECO:0000256" key="5">
    <source>
        <dbReference type="ARBA" id="ARBA00022540"/>
    </source>
</evidence>
<feature type="region of interest" description="Disordered" evidence="13">
    <location>
        <begin position="300"/>
        <end position="327"/>
    </location>
</feature>
<feature type="domain" description="Translation initiation factor beta propellor-like" evidence="16">
    <location>
        <begin position="70"/>
        <end position="264"/>
    </location>
</feature>
<evidence type="ECO:0000313" key="17">
    <source>
        <dbReference type="WBParaSite" id="MCU_004799-RB"/>
    </source>
</evidence>
<reference evidence="17" key="1">
    <citation type="submission" date="2019-11" db="UniProtKB">
        <authorList>
            <consortium name="WormBaseParasite"/>
        </authorList>
    </citation>
    <scope>IDENTIFICATION</scope>
</reference>
<dbReference type="GO" id="GO:0043022">
    <property type="term" value="F:ribosome binding"/>
    <property type="evidence" value="ECO:0007669"/>
    <property type="project" value="TreeGrafter"/>
</dbReference>
<evidence type="ECO:0000256" key="2">
    <source>
        <dbReference type="ARBA" id="ARBA00004141"/>
    </source>
</evidence>
<name>A0A5K3F471_MESCO</name>
<accession>A0A5K3F471</accession>
<dbReference type="Pfam" id="PF08510">
    <property type="entry name" value="PIG-P"/>
    <property type="match status" value="1"/>
</dbReference>
<keyword evidence="10" id="KW-0648">Protein biosynthesis</keyword>
<evidence type="ECO:0000256" key="10">
    <source>
        <dbReference type="ARBA" id="ARBA00022917"/>
    </source>
</evidence>
<dbReference type="GO" id="GO:0003729">
    <property type="term" value="F:mRNA binding"/>
    <property type="evidence" value="ECO:0007669"/>
    <property type="project" value="TreeGrafter"/>
</dbReference>
<evidence type="ECO:0000256" key="4">
    <source>
        <dbReference type="ARBA" id="ARBA00013819"/>
    </source>
</evidence>
<organism evidence="17">
    <name type="scientific">Mesocestoides corti</name>
    <name type="common">Flatworm</name>
    <dbReference type="NCBI Taxonomy" id="53468"/>
    <lineage>
        <taxon>Eukaryota</taxon>
        <taxon>Metazoa</taxon>
        <taxon>Spiralia</taxon>
        <taxon>Lophotrochozoa</taxon>
        <taxon>Platyhelminthes</taxon>
        <taxon>Cestoda</taxon>
        <taxon>Eucestoda</taxon>
        <taxon>Cyclophyllidea</taxon>
        <taxon>Mesocestoididae</taxon>
        <taxon>Mesocestoides</taxon>
    </lineage>
</organism>
<keyword evidence="7 14" id="KW-0812">Transmembrane</keyword>
<dbReference type="PANTHER" id="PTHR13227">
    <property type="entry name" value="EUKARYOTIC TRANSLATION INITIATION FACTOR 2A"/>
    <property type="match status" value="1"/>
</dbReference>
<evidence type="ECO:0000256" key="14">
    <source>
        <dbReference type="SAM" id="Phobius"/>
    </source>
</evidence>
<sequence>MWQGEIQFYTNNLEAKPSKRLTLKGMRHCCLSKSPKNRHLAVYTPGEKGLPSTVFVYAWQNGECVPVANKSFFRADTVSFHWSSVGTSLLVLTSTKTSETSYYGEQTLHFLTTVKSVDSASVPMPRNGPIHQVLWRPQNPNGRASEEQFVVCQGSLPSAVIVFNVKCEKIFSLGTGPWNQIYFNPQGNILLAGGFGSLNGSVTIWDYKNQRRISEFSAPNSTYLSWLPDGEHIVTAITTPRLRVDNGWILWHFSGRPVAHEAVEKRANPRPATVDLPASTEHELYQVLLRPLLFDRLPPAPIPSKGDNSATDAKTASLFPPGQLEKPKVYVPPALRNRSATATHASNVASGLPGRDLKSNAHITFTNSSGPIGGLVVESSAKSQSGGKKKKGGDHKQSEESKPSANQKQINYLKKKLNEIEKLKVLQQTTKLENTQLEKMARENDLRKELEQLQLFTLPKSVNSPGPVTERGVYGFVIYVASWSIFGIYLLWAYVPHEYLHGVGLTYLPSRLWAVVIPWSLLLILFGGVGIYLWMNQYIVHPTSSVHLICDDISSEMSLLQSGYSDPDFLMRQHNYAYIPDGGAMPPTLDLSLEWVNKQIYLQNPASL</sequence>
<dbReference type="GO" id="GO:0016020">
    <property type="term" value="C:membrane"/>
    <property type="evidence" value="ECO:0007669"/>
    <property type="project" value="UniProtKB-SubCell"/>
</dbReference>
<keyword evidence="6" id="KW-0853">WD repeat</keyword>
<evidence type="ECO:0000256" key="11">
    <source>
        <dbReference type="ARBA" id="ARBA00022989"/>
    </source>
</evidence>
<proteinExistence type="inferred from homology"/>